<feature type="domain" description="Tyr recombinase" evidence="5">
    <location>
        <begin position="112"/>
        <end position="294"/>
    </location>
</feature>
<sequence>MAQSLLEPNLATLLPSWELALRAERKAAGTIKAYRDGVVAYLRWCETSSTPAVLDRTAAQAFVAALLDAGAEAATVHSRLKGLRRFSAWLAEEGEIAGDPLVGMRSPRIDAKVVRALSEDQLKRLIKACTGKALMDRRDEALVRLMAETGLRASEVVALTTADVDLERGLVTIHRGKGGKGRIVPFGPQTGIAIDRYLRARRSHRLAESGQLWVGGGGKTFGYHALHEGLKARAALAGIDGFHPHLLRHTFATRWKAARGTDDGLMAVAGWSSRGMIDRYAGAAAAERAADEARGLGLGDL</sequence>
<evidence type="ECO:0000256" key="3">
    <source>
        <dbReference type="ARBA" id="ARBA00023172"/>
    </source>
</evidence>
<evidence type="ECO:0000256" key="1">
    <source>
        <dbReference type="ARBA" id="ARBA00022908"/>
    </source>
</evidence>
<evidence type="ECO:0000256" key="4">
    <source>
        <dbReference type="PROSITE-ProRule" id="PRU01248"/>
    </source>
</evidence>
<feature type="domain" description="Core-binding (CB)" evidence="6">
    <location>
        <begin position="8"/>
        <end position="91"/>
    </location>
</feature>
<evidence type="ECO:0000256" key="2">
    <source>
        <dbReference type="ARBA" id="ARBA00023125"/>
    </source>
</evidence>
<evidence type="ECO:0000313" key="8">
    <source>
        <dbReference type="EMBL" id="QNJ94495.1"/>
    </source>
</evidence>
<dbReference type="InterPro" id="IPR002104">
    <property type="entry name" value="Integrase_catalytic"/>
</dbReference>
<dbReference type="AlphaFoldDB" id="A0A7G8PB15"/>
<dbReference type="EMBL" id="CP059894">
    <property type="protein sequence ID" value="QNJ91531.1"/>
    <property type="molecule type" value="Genomic_DNA"/>
</dbReference>
<dbReference type="CDD" id="cd00397">
    <property type="entry name" value="DNA_BRE_C"/>
    <property type="match status" value="1"/>
</dbReference>
<dbReference type="InterPro" id="IPR010998">
    <property type="entry name" value="Integrase_recombinase_N"/>
</dbReference>
<dbReference type="Gene3D" id="1.10.443.10">
    <property type="entry name" value="Intergrase catalytic core"/>
    <property type="match status" value="1"/>
</dbReference>
<evidence type="ECO:0000313" key="7">
    <source>
        <dbReference type="EMBL" id="QNJ91531.1"/>
    </source>
</evidence>
<dbReference type="GO" id="GO:0003677">
    <property type="term" value="F:DNA binding"/>
    <property type="evidence" value="ECO:0007669"/>
    <property type="project" value="UniProtKB-UniRule"/>
</dbReference>
<dbReference type="GO" id="GO:0015074">
    <property type="term" value="P:DNA integration"/>
    <property type="evidence" value="ECO:0007669"/>
    <property type="project" value="UniProtKB-KW"/>
</dbReference>
<dbReference type="PROSITE" id="PS51898">
    <property type="entry name" value="TYR_RECOMBINASE"/>
    <property type="match status" value="1"/>
</dbReference>
<dbReference type="InterPro" id="IPR004107">
    <property type="entry name" value="Integrase_SAM-like_N"/>
</dbReference>
<dbReference type="InterPro" id="IPR011010">
    <property type="entry name" value="DNA_brk_join_enz"/>
</dbReference>
<dbReference type="InterPro" id="IPR013762">
    <property type="entry name" value="Integrase-like_cat_sf"/>
</dbReference>
<dbReference type="PROSITE" id="PS51900">
    <property type="entry name" value="CB"/>
    <property type="match status" value="1"/>
</dbReference>
<organism evidence="7 9">
    <name type="scientific">Mycolicibacterium fluoranthenivorans</name>
    <dbReference type="NCBI Taxonomy" id="258505"/>
    <lineage>
        <taxon>Bacteria</taxon>
        <taxon>Bacillati</taxon>
        <taxon>Actinomycetota</taxon>
        <taxon>Actinomycetes</taxon>
        <taxon>Mycobacteriales</taxon>
        <taxon>Mycobacteriaceae</taxon>
        <taxon>Mycolicibacterium</taxon>
    </lineage>
</organism>
<dbReference type="GO" id="GO:0006310">
    <property type="term" value="P:DNA recombination"/>
    <property type="evidence" value="ECO:0007669"/>
    <property type="project" value="UniProtKB-KW"/>
</dbReference>
<dbReference type="Gene3D" id="1.10.150.130">
    <property type="match status" value="1"/>
</dbReference>
<dbReference type="KEGG" id="mflu:HZU40_25580"/>
<dbReference type="PANTHER" id="PTHR30349">
    <property type="entry name" value="PHAGE INTEGRASE-RELATED"/>
    <property type="match status" value="1"/>
</dbReference>
<dbReference type="SUPFAM" id="SSF56349">
    <property type="entry name" value="DNA breaking-rejoining enzymes"/>
    <property type="match status" value="1"/>
</dbReference>
<dbReference type="Pfam" id="PF00589">
    <property type="entry name" value="Phage_integrase"/>
    <property type="match status" value="1"/>
</dbReference>
<accession>A0A7G8PB15</accession>
<dbReference type="Pfam" id="PF02899">
    <property type="entry name" value="Phage_int_SAM_1"/>
    <property type="match status" value="1"/>
</dbReference>
<keyword evidence="2 4" id="KW-0238">DNA-binding</keyword>
<dbReference type="Proteomes" id="UP000515498">
    <property type="component" value="Chromosome"/>
</dbReference>
<keyword evidence="3" id="KW-0233">DNA recombination</keyword>
<protein>
    <submittedName>
        <fullName evidence="7">Tyrosine-type recombinase/integrase</fullName>
    </submittedName>
</protein>
<evidence type="ECO:0000259" key="5">
    <source>
        <dbReference type="PROSITE" id="PS51898"/>
    </source>
</evidence>
<reference evidence="7 9" key="1">
    <citation type="submission" date="2020-07" db="EMBL/GenBank/DDBJ databases">
        <title>Draft genome sequence of four isobutane-metabolizing strains capable of cometabolically degrading diverse ether contaminants.</title>
        <authorList>
            <person name="Chen W."/>
            <person name="Faulkner N."/>
            <person name="Smith C."/>
            <person name="Hyman M."/>
        </authorList>
    </citation>
    <scope>NUCLEOTIDE SEQUENCE [LARGE SCALE GENOMIC DNA]</scope>
    <source>
        <strain evidence="7 9">2A</strain>
    </source>
</reference>
<gene>
    <name evidence="8" type="ORF">HZU40_09640</name>
    <name evidence="7" type="ORF">HZU40_25580</name>
</gene>
<dbReference type="KEGG" id="mflu:HZU40_09640"/>
<dbReference type="EMBL" id="CP059894">
    <property type="protein sequence ID" value="QNJ94495.1"/>
    <property type="molecule type" value="Genomic_DNA"/>
</dbReference>
<dbReference type="InterPro" id="IPR044068">
    <property type="entry name" value="CB"/>
</dbReference>
<evidence type="ECO:0000313" key="9">
    <source>
        <dbReference type="Proteomes" id="UP000515498"/>
    </source>
</evidence>
<name>A0A7G8PB15_9MYCO</name>
<dbReference type="PANTHER" id="PTHR30349:SF88">
    <property type="entry name" value="BLL1584 PROTEIN"/>
    <property type="match status" value="1"/>
</dbReference>
<evidence type="ECO:0000259" key="6">
    <source>
        <dbReference type="PROSITE" id="PS51900"/>
    </source>
</evidence>
<proteinExistence type="predicted"/>
<dbReference type="InterPro" id="IPR050090">
    <property type="entry name" value="Tyrosine_recombinase_XerCD"/>
</dbReference>
<dbReference type="RefSeq" id="WP_187096244.1">
    <property type="nucleotide sequence ID" value="NZ_CP059894.1"/>
</dbReference>
<keyword evidence="1" id="KW-0229">DNA integration</keyword>